<sequence length="163" mass="18244">MGQDSKHDSAVSGISIDSNGREMSAKQGKESQDSTESFQVSNSTQQAPPPMPSSSIQHTAEPRRGDRFRSTKVYDQISPIDGKTNDCDRGRTFDSFLPSYNLGDPSEPQKRVGHTWEVIRAVGRLKKPIKKVSRKVATRRSDKDEKRGLARRETDRERLLSVA</sequence>
<gene>
    <name evidence="2" type="ORF">CC78DRAFT_87546</name>
</gene>
<dbReference type="OrthoDB" id="3734244at2759"/>
<feature type="region of interest" description="Disordered" evidence="1">
    <location>
        <begin position="128"/>
        <end position="163"/>
    </location>
</feature>
<feature type="compositionally biased region" description="Basic and acidic residues" evidence="1">
    <location>
        <begin position="139"/>
        <end position="163"/>
    </location>
</feature>
<feature type="region of interest" description="Disordered" evidence="1">
    <location>
        <begin position="1"/>
        <end position="90"/>
    </location>
</feature>
<dbReference type="AlphaFoldDB" id="A0A9P4KEQ6"/>
<protein>
    <submittedName>
        <fullName evidence="2">Uncharacterized protein</fullName>
    </submittedName>
</protein>
<feature type="compositionally biased region" description="Basic residues" evidence="1">
    <location>
        <begin position="128"/>
        <end position="138"/>
    </location>
</feature>
<dbReference type="EMBL" id="ML986592">
    <property type="protein sequence ID" value="KAF2267323.1"/>
    <property type="molecule type" value="Genomic_DNA"/>
</dbReference>
<organism evidence="2 3">
    <name type="scientific">Lojkania enalia</name>
    <dbReference type="NCBI Taxonomy" id="147567"/>
    <lineage>
        <taxon>Eukaryota</taxon>
        <taxon>Fungi</taxon>
        <taxon>Dikarya</taxon>
        <taxon>Ascomycota</taxon>
        <taxon>Pezizomycotina</taxon>
        <taxon>Dothideomycetes</taxon>
        <taxon>Pleosporomycetidae</taxon>
        <taxon>Pleosporales</taxon>
        <taxon>Pleosporales incertae sedis</taxon>
        <taxon>Lojkania</taxon>
    </lineage>
</organism>
<feature type="compositionally biased region" description="Basic and acidic residues" evidence="1">
    <location>
        <begin position="60"/>
        <end position="69"/>
    </location>
</feature>
<dbReference type="Proteomes" id="UP000800093">
    <property type="component" value="Unassembled WGS sequence"/>
</dbReference>
<comment type="caution">
    <text evidence="2">The sequence shown here is derived from an EMBL/GenBank/DDBJ whole genome shotgun (WGS) entry which is preliminary data.</text>
</comment>
<evidence type="ECO:0000313" key="2">
    <source>
        <dbReference type="EMBL" id="KAF2267323.1"/>
    </source>
</evidence>
<keyword evidence="3" id="KW-1185">Reference proteome</keyword>
<name>A0A9P4KEQ6_9PLEO</name>
<reference evidence="3" key="1">
    <citation type="journal article" date="2020" name="Stud. Mycol.">
        <title>101 Dothideomycetes genomes: A test case for predicting lifestyles and emergence of pathogens.</title>
        <authorList>
            <person name="Haridas S."/>
            <person name="Albert R."/>
            <person name="Binder M."/>
            <person name="Bloem J."/>
            <person name="LaButti K."/>
            <person name="Salamov A."/>
            <person name="Andreopoulos B."/>
            <person name="Baker S."/>
            <person name="Barry K."/>
            <person name="Bills G."/>
            <person name="Bluhm B."/>
            <person name="Cannon C."/>
            <person name="Castanera R."/>
            <person name="Culley D."/>
            <person name="Daum C."/>
            <person name="Ezra D."/>
            <person name="Gonzalez J."/>
            <person name="Henrissat B."/>
            <person name="Kuo A."/>
            <person name="Liang C."/>
            <person name="Lipzen A."/>
            <person name="Lutzoni F."/>
            <person name="Magnuson J."/>
            <person name="Mondo S."/>
            <person name="Nolan M."/>
            <person name="Ohm R."/>
            <person name="Pangilinan J."/>
            <person name="Park H.-J."/>
            <person name="Ramirez L."/>
            <person name="Alfaro M."/>
            <person name="Sun H."/>
            <person name="Tritt A."/>
            <person name="Yoshinaga Y."/>
            <person name="Zwiers L.-H."/>
            <person name="Turgeon B."/>
            <person name="Goodwin S."/>
            <person name="Spatafora J."/>
            <person name="Crous P."/>
            <person name="Grigoriev I."/>
        </authorList>
    </citation>
    <scope>NUCLEOTIDE SEQUENCE [LARGE SCALE GENOMIC DNA]</scope>
    <source>
        <strain evidence="3">CBS 304.66</strain>
    </source>
</reference>
<accession>A0A9P4KEQ6</accession>
<feature type="compositionally biased region" description="Basic and acidic residues" evidence="1">
    <location>
        <begin position="19"/>
        <end position="32"/>
    </location>
</feature>
<evidence type="ECO:0000256" key="1">
    <source>
        <dbReference type="SAM" id="MobiDB-lite"/>
    </source>
</evidence>
<evidence type="ECO:0000313" key="3">
    <source>
        <dbReference type="Proteomes" id="UP000800093"/>
    </source>
</evidence>
<feature type="compositionally biased region" description="Polar residues" evidence="1">
    <location>
        <begin position="34"/>
        <end position="46"/>
    </location>
</feature>
<proteinExistence type="predicted"/>